<comment type="subcellular location">
    <subcellularLocation>
        <location evidence="1">Nucleus</location>
    </subcellularLocation>
</comment>
<dbReference type="PANTHER" id="PTHR31744">
    <property type="entry name" value="PROTEIN CUP-SHAPED COTYLEDON 2-RELATED"/>
    <property type="match status" value="1"/>
</dbReference>
<dbReference type="PROSITE" id="PS51005">
    <property type="entry name" value="NAC"/>
    <property type="match status" value="1"/>
</dbReference>
<name>A0A060A1D6_BOENI</name>
<sequence length="307" mass="34972">MEGKASSGSLPPGFRFHPTDEELIVYYLKNQATSKPCPVSIIPEVDIYKFDPWELPDKAEFGENEWYFFTPRDRKYPNGVRPNRATVSGYWKATGTDKAIYSGSKYVGVKKSLVFYKGKPPKGIKTDWIMHEYRLSDSRAKQSSTPLGSMRLDDWVLCRIYKKRNMGKVVEPKVEDSSPHNMVDHMIRGVNYEANNNILDEQQQMLKFPRTFSLAHLLELDYLGPISHLLNDNNNISSYSPAHDFLNSTFPSSGNNGFCQKLEPGEMPYQSSDPVKFQVAQTQNGNFGQQHVFANQGLGYDVYGLDR</sequence>
<evidence type="ECO:0000256" key="2">
    <source>
        <dbReference type="ARBA" id="ARBA00023015"/>
    </source>
</evidence>
<dbReference type="Pfam" id="PF02365">
    <property type="entry name" value="NAM"/>
    <property type="match status" value="1"/>
</dbReference>
<dbReference type="GO" id="GO:0005634">
    <property type="term" value="C:nucleus"/>
    <property type="evidence" value="ECO:0007669"/>
    <property type="project" value="UniProtKB-SubCell"/>
</dbReference>
<dbReference type="GO" id="GO:0043565">
    <property type="term" value="F:sequence-specific DNA binding"/>
    <property type="evidence" value="ECO:0007669"/>
    <property type="project" value="UniProtKB-ARBA"/>
</dbReference>
<dbReference type="AlphaFoldDB" id="A0A060A1D6"/>
<dbReference type="GO" id="GO:0006355">
    <property type="term" value="P:regulation of DNA-templated transcription"/>
    <property type="evidence" value="ECO:0007669"/>
    <property type="project" value="InterPro"/>
</dbReference>
<gene>
    <name evidence="7" type="primary">NAC07</name>
</gene>
<dbReference type="Gene3D" id="2.170.150.80">
    <property type="entry name" value="NAC domain"/>
    <property type="match status" value="1"/>
</dbReference>
<organism evidence="7">
    <name type="scientific">Boehmeria nivea</name>
    <name type="common">Chinese grass</name>
    <name type="synonym">Urtica nivea</name>
    <dbReference type="NCBI Taxonomy" id="83906"/>
    <lineage>
        <taxon>Eukaryota</taxon>
        <taxon>Viridiplantae</taxon>
        <taxon>Streptophyta</taxon>
        <taxon>Embryophyta</taxon>
        <taxon>Tracheophyta</taxon>
        <taxon>Spermatophyta</taxon>
        <taxon>Magnoliopsida</taxon>
        <taxon>eudicotyledons</taxon>
        <taxon>Gunneridae</taxon>
        <taxon>Pentapetalae</taxon>
        <taxon>rosids</taxon>
        <taxon>fabids</taxon>
        <taxon>Rosales</taxon>
        <taxon>Urticaceae</taxon>
        <taxon>Boehmeria</taxon>
    </lineage>
</organism>
<dbReference type="SUPFAM" id="SSF101941">
    <property type="entry name" value="NAC domain"/>
    <property type="match status" value="1"/>
</dbReference>
<keyword evidence="4" id="KW-0804">Transcription</keyword>
<evidence type="ECO:0000313" key="7">
    <source>
        <dbReference type="EMBL" id="AIA57511.1"/>
    </source>
</evidence>
<evidence type="ECO:0000259" key="6">
    <source>
        <dbReference type="PROSITE" id="PS51005"/>
    </source>
</evidence>
<proteinExistence type="evidence at transcript level"/>
<keyword evidence="3" id="KW-0238">DNA-binding</keyword>
<evidence type="ECO:0000256" key="3">
    <source>
        <dbReference type="ARBA" id="ARBA00023125"/>
    </source>
</evidence>
<keyword evidence="5" id="KW-0539">Nucleus</keyword>
<feature type="domain" description="NAC" evidence="6">
    <location>
        <begin position="10"/>
        <end position="163"/>
    </location>
</feature>
<accession>A0A060A1D6</accession>
<dbReference type="FunFam" id="2.170.150.80:FF:000004">
    <property type="entry name" value="NAC transcription factor"/>
    <property type="match status" value="1"/>
</dbReference>
<evidence type="ECO:0000256" key="1">
    <source>
        <dbReference type="ARBA" id="ARBA00004123"/>
    </source>
</evidence>
<evidence type="ECO:0000256" key="4">
    <source>
        <dbReference type="ARBA" id="ARBA00023163"/>
    </source>
</evidence>
<protein>
    <submittedName>
        <fullName evidence="7">NAC domain-containing protein</fullName>
    </submittedName>
</protein>
<dbReference type="EMBL" id="KF874831">
    <property type="protein sequence ID" value="AIA57511.1"/>
    <property type="molecule type" value="mRNA"/>
</dbReference>
<evidence type="ECO:0000256" key="5">
    <source>
        <dbReference type="ARBA" id="ARBA00023242"/>
    </source>
</evidence>
<dbReference type="InterPro" id="IPR036093">
    <property type="entry name" value="NAC_dom_sf"/>
</dbReference>
<dbReference type="PANTHER" id="PTHR31744:SF233">
    <property type="entry name" value="NAC DOMAIN-CONTAINING PROTEIN 72-LIKE"/>
    <property type="match status" value="1"/>
</dbReference>
<reference evidence="7" key="1">
    <citation type="submission" date="2013-11" db="EMBL/GenBank/DDBJ databases">
        <title>Identification, phylogenetic and expression analysis for 32 NAC transcription factors in ramie (Boehmeria nivea L. Gaud).</title>
        <authorList>
            <person name="Liu T."/>
        </authorList>
    </citation>
    <scope>NUCLEOTIDE SEQUENCE</scope>
</reference>
<keyword evidence="2" id="KW-0805">Transcription regulation</keyword>
<dbReference type="InterPro" id="IPR003441">
    <property type="entry name" value="NAC-dom"/>
</dbReference>